<evidence type="ECO:0000259" key="10">
    <source>
        <dbReference type="PROSITE" id="PS51384"/>
    </source>
</evidence>
<feature type="transmembrane region" description="Helical" evidence="8">
    <location>
        <begin position="91"/>
        <end position="115"/>
    </location>
</feature>
<dbReference type="SUPFAM" id="SSF56112">
    <property type="entry name" value="Protein kinase-like (PK-like)"/>
    <property type="match status" value="1"/>
</dbReference>
<dbReference type="Pfam" id="PF00069">
    <property type="entry name" value="Pkinase"/>
    <property type="match status" value="1"/>
</dbReference>
<dbReference type="PANTHER" id="PTHR24347">
    <property type="entry name" value="SERINE/THREONINE-PROTEIN KINASE"/>
    <property type="match status" value="1"/>
</dbReference>
<keyword evidence="6 8" id="KW-0472">Membrane</keyword>
<dbReference type="Pfam" id="PF08022">
    <property type="entry name" value="FAD_binding_8"/>
    <property type="match status" value="1"/>
</dbReference>
<feature type="transmembrane region" description="Helical" evidence="8">
    <location>
        <begin position="169"/>
        <end position="189"/>
    </location>
</feature>
<gene>
    <name evidence="11" type="ORF">CTEN210_18335</name>
</gene>
<dbReference type="SUPFAM" id="SSF63380">
    <property type="entry name" value="Riboflavin synthase domain-like"/>
    <property type="match status" value="1"/>
</dbReference>
<dbReference type="InterPro" id="IPR013112">
    <property type="entry name" value="FAD-bd_8"/>
</dbReference>
<feature type="transmembrane region" description="Helical" evidence="8">
    <location>
        <begin position="499"/>
        <end position="520"/>
    </location>
</feature>
<dbReference type="Pfam" id="PF01794">
    <property type="entry name" value="Ferric_reduct"/>
    <property type="match status" value="1"/>
</dbReference>
<feature type="domain" description="FAD-binding FR-type" evidence="10">
    <location>
        <begin position="251"/>
        <end position="366"/>
    </location>
</feature>
<dbReference type="InterPro" id="IPR017927">
    <property type="entry name" value="FAD-bd_FR_type"/>
</dbReference>
<feature type="compositionally biased region" description="Polar residues" evidence="7">
    <location>
        <begin position="1257"/>
        <end position="1267"/>
    </location>
</feature>
<feature type="transmembrane region" description="Helical" evidence="8">
    <location>
        <begin position="127"/>
        <end position="149"/>
    </location>
</feature>
<feature type="transmembrane region" description="Helical" evidence="8">
    <location>
        <begin position="38"/>
        <end position="57"/>
    </location>
</feature>
<dbReference type="GO" id="GO:0016491">
    <property type="term" value="F:oxidoreductase activity"/>
    <property type="evidence" value="ECO:0007669"/>
    <property type="project" value="InterPro"/>
</dbReference>
<comment type="subcellular location">
    <subcellularLocation>
        <location evidence="1">Membrane</location>
        <topology evidence="1">Multi-pass membrane protein</topology>
    </subcellularLocation>
</comment>
<accession>A0AAD3DFU0</accession>
<keyword evidence="12" id="KW-1185">Reference proteome</keyword>
<keyword evidence="3" id="KW-0547">Nucleotide-binding</keyword>
<keyword evidence="11" id="KW-0808">Transferase</keyword>
<evidence type="ECO:0000259" key="9">
    <source>
        <dbReference type="PROSITE" id="PS50011"/>
    </source>
</evidence>
<evidence type="ECO:0000256" key="4">
    <source>
        <dbReference type="ARBA" id="ARBA00022840"/>
    </source>
</evidence>
<evidence type="ECO:0000256" key="2">
    <source>
        <dbReference type="ARBA" id="ARBA00022692"/>
    </source>
</evidence>
<reference evidence="11 12" key="1">
    <citation type="journal article" date="2021" name="Sci. Rep.">
        <title>The genome of the diatom Chaetoceros tenuissimus carries an ancient integrated fragment of an extant virus.</title>
        <authorList>
            <person name="Hongo Y."/>
            <person name="Kimura K."/>
            <person name="Takaki Y."/>
            <person name="Yoshida Y."/>
            <person name="Baba S."/>
            <person name="Kobayashi G."/>
            <person name="Nagasaki K."/>
            <person name="Hano T."/>
            <person name="Tomaru Y."/>
        </authorList>
    </citation>
    <scope>NUCLEOTIDE SEQUENCE [LARGE SCALE GENOMIC DNA]</scope>
    <source>
        <strain evidence="11 12">NIES-3715</strain>
    </source>
</reference>
<evidence type="ECO:0000256" key="6">
    <source>
        <dbReference type="ARBA" id="ARBA00023136"/>
    </source>
</evidence>
<evidence type="ECO:0000256" key="3">
    <source>
        <dbReference type="ARBA" id="ARBA00022741"/>
    </source>
</evidence>
<dbReference type="EMBL" id="BLLK01000075">
    <property type="protein sequence ID" value="GFH61859.1"/>
    <property type="molecule type" value="Genomic_DNA"/>
</dbReference>
<feature type="compositionally biased region" description="Basic and acidic residues" evidence="7">
    <location>
        <begin position="1243"/>
        <end position="1254"/>
    </location>
</feature>
<feature type="transmembrane region" description="Helical" evidence="8">
    <location>
        <begin position="561"/>
        <end position="584"/>
    </location>
</feature>
<proteinExistence type="predicted"/>
<evidence type="ECO:0000313" key="12">
    <source>
        <dbReference type="Proteomes" id="UP001054902"/>
    </source>
</evidence>
<dbReference type="GO" id="GO:0005524">
    <property type="term" value="F:ATP binding"/>
    <property type="evidence" value="ECO:0007669"/>
    <property type="project" value="UniProtKB-KW"/>
</dbReference>
<protein>
    <submittedName>
        <fullName evidence="11">Myosin light chain kinase</fullName>
    </submittedName>
</protein>
<keyword evidence="5 8" id="KW-1133">Transmembrane helix</keyword>
<dbReference type="InterPro" id="IPR011009">
    <property type="entry name" value="Kinase-like_dom_sf"/>
</dbReference>
<dbReference type="FunFam" id="1.10.510.10:FF:000571">
    <property type="entry name" value="Maternal embryonic leucine zipper kinase"/>
    <property type="match status" value="1"/>
</dbReference>
<feature type="transmembrane region" description="Helical" evidence="8">
    <location>
        <begin position="226"/>
        <end position="243"/>
    </location>
</feature>
<feature type="region of interest" description="Disordered" evidence="7">
    <location>
        <begin position="1228"/>
        <end position="1285"/>
    </location>
</feature>
<feature type="transmembrane region" description="Helical" evidence="8">
    <location>
        <begin position="465"/>
        <end position="487"/>
    </location>
</feature>
<feature type="transmembrane region" description="Helical" evidence="8">
    <location>
        <begin position="201"/>
        <end position="220"/>
    </location>
</feature>
<dbReference type="InterPro" id="IPR000719">
    <property type="entry name" value="Prot_kinase_dom"/>
</dbReference>
<dbReference type="InterPro" id="IPR017938">
    <property type="entry name" value="Riboflavin_synthase-like_b-brl"/>
</dbReference>
<dbReference type="PROSITE" id="PS51384">
    <property type="entry name" value="FAD_FR"/>
    <property type="match status" value="1"/>
</dbReference>
<evidence type="ECO:0000256" key="8">
    <source>
        <dbReference type="SAM" id="Phobius"/>
    </source>
</evidence>
<dbReference type="InterPro" id="IPR039261">
    <property type="entry name" value="FNR_nucleotide-bd"/>
</dbReference>
<keyword evidence="2 8" id="KW-0812">Transmembrane</keyword>
<evidence type="ECO:0000313" key="11">
    <source>
        <dbReference type="EMBL" id="GFH61859.1"/>
    </source>
</evidence>
<dbReference type="CDD" id="cd06186">
    <property type="entry name" value="NOX_Duox_like_FAD_NADP"/>
    <property type="match status" value="1"/>
</dbReference>
<dbReference type="Gene3D" id="3.40.50.80">
    <property type="entry name" value="Nucleotide-binding domain of ferredoxin-NADP reductase (FNR) module"/>
    <property type="match status" value="1"/>
</dbReference>
<dbReference type="InterPro" id="IPR008271">
    <property type="entry name" value="Ser/Thr_kinase_AS"/>
</dbReference>
<dbReference type="Gene3D" id="3.30.200.20">
    <property type="entry name" value="Phosphorylase Kinase, domain 1"/>
    <property type="match status" value="1"/>
</dbReference>
<dbReference type="Proteomes" id="UP001054902">
    <property type="component" value="Unassembled WGS sequence"/>
</dbReference>
<dbReference type="CDD" id="cd05117">
    <property type="entry name" value="STKc_CAMK"/>
    <property type="match status" value="1"/>
</dbReference>
<evidence type="ECO:0000256" key="7">
    <source>
        <dbReference type="SAM" id="MobiDB-lite"/>
    </source>
</evidence>
<dbReference type="GO" id="GO:0016020">
    <property type="term" value="C:membrane"/>
    <property type="evidence" value="ECO:0007669"/>
    <property type="project" value="UniProtKB-SubCell"/>
</dbReference>
<dbReference type="GO" id="GO:0004672">
    <property type="term" value="F:protein kinase activity"/>
    <property type="evidence" value="ECO:0007669"/>
    <property type="project" value="InterPro"/>
</dbReference>
<dbReference type="PROSITE" id="PS50011">
    <property type="entry name" value="PROTEIN_KINASE_DOM"/>
    <property type="match status" value="1"/>
</dbReference>
<evidence type="ECO:0000256" key="1">
    <source>
        <dbReference type="ARBA" id="ARBA00004141"/>
    </source>
</evidence>
<dbReference type="Gene3D" id="1.10.510.10">
    <property type="entry name" value="Transferase(Phosphotransferase) domain 1"/>
    <property type="match status" value="1"/>
</dbReference>
<comment type="caution">
    <text evidence="11">The sequence shown here is derived from an EMBL/GenBank/DDBJ whole genome shotgun (WGS) entry which is preliminary data.</text>
</comment>
<feature type="domain" description="Protein kinase" evidence="9">
    <location>
        <begin position="907"/>
        <end position="1166"/>
    </location>
</feature>
<organism evidence="11 12">
    <name type="scientific">Chaetoceros tenuissimus</name>
    <dbReference type="NCBI Taxonomy" id="426638"/>
    <lineage>
        <taxon>Eukaryota</taxon>
        <taxon>Sar</taxon>
        <taxon>Stramenopiles</taxon>
        <taxon>Ochrophyta</taxon>
        <taxon>Bacillariophyta</taxon>
        <taxon>Coscinodiscophyceae</taxon>
        <taxon>Chaetocerotophycidae</taxon>
        <taxon>Chaetocerotales</taxon>
        <taxon>Chaetocerotaceae</taxon>
        <taxon>Chaetoceros</taxon>
    </lineage>
</organism>
<dbReference type="Gene3D" id="2.40.30.10">
    <property type="entry name" value="Translation factors"/>
    <property type="match status" value="1"/>
</dbReference>
<keyword evidence="11" id="KW-0418">Kinase</keyword>
<name>A0AAD3DFU0_9STRA</name>
<dbReference type="PROSITE" id="PS00108">
    <property type="entry name" value="PROTEIN_KINASE_ST"/>
    <property type="match status" value="1"/>
</dbReference>
<feature type="transmembrane region" description="Helical" evidence="8">
    <location>
        <begin position="527"/>
        <end position="546"/>
    </location>
</feature>
<sequence>MYSIQQFEESGQSNSIMDRRSGCVIHRASALYSNRKRLLLFLVHILLSIIIFSHYGLKKYYNENALVDANDPDRIIKVYVPTALYATKHLILLQLAILPLTMCRYTIAYLSTTAVQRIIPFEEFTKYHIWVGYFTVFLVLLVFMTFVGYYSALCTKGEATFCEKMTSEIMLTGYGIAFVFFLVGLSSFFRFQLKYRIFTTIHQVVFLGLLICIMHTIDAVHRSDGSRSQTFTWISASILFYITDRATMYSKARFTTTVEGYQAINKEKKFHTNGMVVLKLKKPKLFHFQAGQYANIKIAAIDSTWHPFSVASGPDSKLLEFFITIHDEESWTFRLLELIKSRYGHEGDIPRLQVEIMGPYGTPIANIDDYSDALVIGSGNGTAPTISLIQQHIETCVGLDPSTYERQKERNYQEVVELAESLGKHVDSASSTSTDISSTEDLHATPDIVSPQKRRKNVKKAKNNIYFHLFTFVGLTVGVLNLGFTLSWNNQIVQVSDEIANLMAASTVLFQFLFVILIITKQTIPSLGFYIDLIAVAIGVVSDWYWFHNREMNNLNRNDKITYSIFNGFLLLRFWFTICSRIYVNIIREANTYKTDFVVHEKMTYVFIESNAGVVSEMFSIFDHLWCRLENSWGPHMASEVCNFKIYCRDPDPEACQMLEQNVSRTRLYRQGNVLSFGKPSFEELLVSHSIALDSKKDISSTLVAFSGSDRVGAKIKESTVFHDIWLAQFGLLQHHYEVQARSIAGLYNKAKRRKAPLNIISRKQEYAKRRSSSHHLWNIHWESGLVREIQNQIWSNSSPDIETGNRHHHQRSQISITGSKVTNSKIDAIRNRRNEIEKRYGTRDRAGNDKSTAVASPRKSVLAKSMLTFQGGIDTVASENTGIDSWFTASTSSSDSETSGSFTSIYNLGKTLGGQGDRTVVKECSLKNGVYKKFAVKLVNKTRVTKSDDYATTREIEHLRLMHHPNILELYDLYDEPNYYAMIMELMVGGDVLDRIFRKDHYTEQHARTFVKSLLSAVEHCHSLKICHRDIKPENILLASRDDDTTIKLTDFEYSARAVSAKCLVTQCGSPLYVSPEILQGVPYGTKADCWSIGVVAYTLLAGNPPFLGDTSKDIFNAVKKGQVDYPAEFWEHITPEAKDFVACLLKTNPDRRYDATKALNHKWMTLDAERFIGLTKNKEYKHLGSNLVKLKTFNAKTKVRRAVFSLLMTNKVTSLGVRFKSSNADERQSLVRRQGAQMQSIEERRRQLEGDRVPQNISTNQNSTPEYGGKQRRGFDMLGGRRK</sequence>
<dbReference type="InterPro" id="IPR013130">
    <property type="entry name" value="Fe3_Rdtase_TM_dom"/>
</dbReference>
<keyword evidence="4" id="KW-0067">ATP-binding</keyword>
<dbReference type="SMART" id="SM00220">
    <property type="entry name" value="S_TKc"/>
    <property type="match status" value="1"/>
</dbReference>
<evidence type="ECO:0000256" key="5">
    <source>
        <dbReference type="ARBA" id="ARBA00022989"/>
    </source>
</evidence>